<comment type="caution">
    <text evidence="1">The sequence shown here is derived from an EMBL/GenBank/DDBJ whole genome shotgun (WGS) entry which is preliminary data.</text>
</comment>
<gene>
    <name evidence="1" type="ORF">QNI22_22745</name>
</gene>
<dbReference type="AlphaFoldDB" id="A0AAE3UF58"/>
<protein>
    <submittedName>
        <fullName evidence="1">Uncharacterized protein</fullName>
    </submittedName>
</protein>
<proteinExistence type="predicted"/>
<dbReference type="Proteomes" id="UP001232063">
    <property type="component" value="Unassembled WGS sequence"/>
</dbReference>
<sequence length="53" mass="6223">MTDNLPLQARMLRLYQRFKQSNLTRAAFCRFERICIHLAASTVSESLQLCVDY</sequence>
<keyword evidence="2" id="KW-1185">Reference proteome</keyword>
<dbReference type="EMBL" id="JASJOU010000008">
    <property type="protein sequence ID" value="MDJ1503503.1"/>
    <property type="molecule type" value="Genomic_DNA"/>
</dbReference>
<accession>A0AAE3UF58</accession>
<name>A0AAE3UF58_9BACT</name>
<reference evidence="1" key="1">
    <citation type="submission" date="2023-05" db="EMBL/GenBank/DDBJ databases">
        <authorList>
            <person name="Zhang X."/>
        </authorList>
    </citation>
    <scope>NUCLEOTIDE SEQUENCE</scope>
    <source>
        <strain evidence="1">BD1B2-1</strain>
    </source>
</reference>
<evidence type="ECO:0000313" key="1">
    <source>
        <dbReference type="EMBL" id="MDJ1503503.1"/>
    </source>
</evidence>
<organism evidence="1 2">
    <name type="scientific">Xanthocytophaga agilis</name>
    <dbReference type="NCBI Taxonomy" id="3048010"/>
    <lineage>
        <taxon>Bacteria</taxon>
        <taxon>Pseudomonadati</taxon>
        <taxon>Bacteroidota</taxon>
        <taxon>Cytophagia</taxon>
        <taxon>Cytophagales</taxon>
        <taxon>Rhodocytophagaceae</taxon>
        <taxon>Xanthocytophaga</taxon>
    </lineage>
</organism>
<evidence type="ECO:0000313" key="2">
    <source>
        <dbReference type="Proteomes" id="UP001232063"/>
    </source>
</evidence>